<dbReference type="EMBL" id="BARS01031982">
    <property type="protein sequence ID" value="GAG24324.1"/>
    <property type="molecule type" value="Genomic_DNA"/>
</dbReference>
<evidence type="ECO:0000313" key="1">
    <source>
        <dbReference type="EMBL" id="GAG24324.1"/>
    </source>
</evidence>
<sequence>MALPRGTWSVAMSLCIACVLVTLSSANAGTIYVDDDAPLAGNGASWQTAYRYLQDALWVAGNGDEIHVAQGTYTPDRDEGGSVTAGDRAATFYLIYGVSLYGGYAGVGAVSSDERDVELYETILSGDLNGNDVEILDPADLPDEPTRAENSYHIVTGSACDQTTVLDGFTITGGNASSYWSGGGGMYNYGGSPTVSNCVFTGNRASRLGGAMHNRQYSSPTITGCVFAGNIAASSDPY</sequence>
<dbReference type="InterPro" id="IPR012334">
    <property type="entry name" value="Pectin_lyas_fold"/>
</dbReference>
<organism evidence="1">
    <name type="scientific">marine sediment metagenome</name>
    <dbReference type="NCBI Taxonomy" id="412755"/>
    <lineage>
        <taxon>unclassified sequences</taxon>
        <taxon>metagenomes</taxon>
        <taxon>ecological metagenomes</taxon>
    </lineage>
</organism>
<dbReference type="Gene3D" id="2.160.20.10">
    <property type="entry name" value="Single-stranded right-handed beta-helix, Pectin lyase-like"/>
    <property type="match status" value="1"/>
</dbReference>
<comment type="caution">
    <text evidence="1">The sequence shown here is derived from an EMBL/GenBank/DDBJ whole genome shotgun (WGS) entry which is preliminary data.</text>
</comment>
<accession>X0W0L6</accession>
<proteinExistence type="predicted"/>
<dbReference type="SUPFAM" id="SSF51126">
    <property type="entry name" value="Pectin lyase-like"/>
    <property type="match status" value="1"/>
</dbReference>
<reference evidence="1" key="1">
    <citation type="journal article" date="2014" name="Front. Microbiol.">
        <title>High frequency of phylogenetically diverse reductive dehalogenase-homologous genes in deep subseafloor sedimentary metagenomes.</title>
        <authorList>
            <person name="Kawai M."/>
            <person name="Futagami T."/>
            <person name="Toyoda A."/>
            <person name="Takaki Y."/>
            <person name="Nishi S."/>
            <person name="Hori S."/>
            <person name="Arai W."/>
            <person name="Tsubouchi T."/>
            <person name="Morono Y."/>
            <person name="Uchiyama I."/>
            <person name="Ito T."/>
            <person name="Fujiyama A."/>
            <person name="Inagaki F."/>
            <person name="Takami H."/>
        </authorList>
    </citation>
    <scope>NUCLEOTIDE SEQUENCE</scope>
    <source>
        <strain evidence="1">Expedition CK06-06</strain>
    </source>
</reference>
<dbReference type="AlphaFoldDB" id="X0W0L6"/>
<gene>
    <name evidence="1" type="ORF">S01H1_49699</name>
</gene>
<name>X0W0L6_9ZZZZ</name>
<evidence type="ECO:0008006" key="2">
    <source>
        <dbReference type="Google" id="ProtNLM"/>
    </source>
</evidence>
<protein>
    <recommendedName>
        <fullName evidence="2">DUF1565 domain-containing protein</fullName>
    </recommendedName>
</protein>
<feature type="non-terminal residue" evidence="1">
    <location>
        <position position="238"/>
    </location>
</feature>
<dbReference type="InterPro" id="IPR011050">
    <property type="entry name" value="Pectin_lyase_fold/virulence"/>
</dbReference>